<evidence type="ECO:0000313" key="7">
    <source>
        <dbReference type="Proteomes" id="UP001501303"/>
    </source>
</evidence>
<dbReference type="EMBL" id="BAAAMJ010000034">
    <property type="protein sequence ID" value="GAA1923783.1"/>
    <property type="molecule type" value="Genomic_DNA"/>
</dbReference>
<evidence type="ECO:0000256" key="3">
    <source>
        <dbReference type="SAM" id="Phobius"/>
    </source>
</evidence>
<evidence type="ECO:0000256" key="1">
    <source>
        <dbReference type="ARBA" id="ARBA00006068"/>
    </source>
</evidence>
<feature type="compositionally biased region" description="Low complexity" evidence="2">
    <location>
        <begin position="36"/>
        <end position="52"/>
    </location>
</feature>
<sequence>MRQAGIRDEGESSPVTRAEQLGWDDSLYDDAPRRPGAAGTATEAGGRVAGGDSETDGESEDESESDKRAVAGGGGNDGPVADREAGHGGVPPARPRRTWARALRWTALAVALLLLTGAGAGYLYLRHLDGNLTKEDLNLGDRQLDKAPPNADGQTPLNILLLGSDSRASEENIALGGSRADADRKPLADSQMLVHISADRSHMTALSIPRDTRVTTPQCTDPADGTVYPETDSRTINRSLQNGGPGCTVATWEHLTGIPIDHFMMVDFAGVVSMADAVGGVPVCVRDNVHDHRSGLRLPAGTSTIRGEQALQWLRTRYGFENGSDIGRNKAHQMYFTSMIRELQEGTKLSEPTQLHRLAEAATNALTVDSGLGSVTRLYDLGEDLRRVPTDGITMVTLPWEPDPRNPTAHVVPLEAEAERIFTLIRNDIPLDDEEALADALEEADEKEAALAGPREQIAVTVRNGTGTSALPPVTGRAGAVTDALHGLGFTRAVTDNTPAAQADTTLSYPSDDHRPEALALARELGLPRSALRTAQGTTGLVLVIGADWREGVSYPVQREPLPPADRGRDTEGTTGGEGDGEGAGEDGGILDRTESVTGDDTSACMEVNPAYTW</sequence>
<feature type="region of interest" description="Disordered" evidence="2">
    <location>
        <begin position="1"/>
        <end position="95"/>
    </location>
</feature>
<dbReference type="PANTHER" id="PTHR33392:SF6">
    <property type="entry name" value="POLYISOPRENYL-TEICHOIC ACID--PEPTIDOGLYCAN TEICHOIC ACID TRANSFERASE TAGU"/>
    <property type="match status" value="1"/>
</dbReference>
<keyword evidence="7" id="KW-1185">Reference proteome</keyword>
<dbReference type="Proteomes" id="UP001501303">
    <property type="component" value="Unassembled WGS sequence"/>
</dbReference>
<feature type="compositionally biased region" description="Basic and acidic residues" evidence="2">
    <location>
        <begin position="1"/>
        <end position="10"/>
    </location>
</feature>
<gene>
    <name evidence="6" type="ORF">GCM10009716_35220</name>
</gene>
<feature type="compositionally biased region" description="Acidic residues" evidence="2">
    <location>
        <begin position="53"/>
        <end position="64"/>
    </location>
</feature>
<feature type="domain" description="LytR/CpsA/Psr regulator C-terminal" evidence="5">
    <location>
        <begin position="457"/>
        <end position="549"/>
    </location>
</feature>
<keyword evidence="3" id="KW-1133">Transmembrane helix</keyword>
<dbReference type="Pfam" id="PF03816">
    <property type="entry name" value="LytR_cpsA_psr"/>
    <property type="match status" value="1"/>
</dbReference>
<keyword evidence="3" id="KW-0472">Membrane</keyword>
<dbReference type="PANTHER" id="PTHR33392">
    <property type="entry name" value="POLYISOPRENYL-TEICHOIC ACID--PEPTIDOGLYCAN TEICHOIC ACID TRANSFERASE TAGU"/>
    <property type="match status" value="1"/>
</dbReference>
<dbReference type="RefSeq" id="WP_344263487.1">
    <property type="nucleotide sequence ID" value="NZ_BAAAMJ010000034.1"/>
</dbReference>
<feature type="domain" description="Cell envelope-related transcriptional attenuator" evidence="4">
    <location>
        <begin position="188"/>
        <end position="344"/>
    </location>
</feature>
<dbReference type="InterPro" id="IPR050922">
    <property type="entry name" value="LytR/CpsA/Psr_CW_biosynth"/>
</dbReference>
<dbReference type="InterPro" id="IPR004474">
    <property type="entry name" value="LytR_CpsA_psr"/>
</dbReference>
<comment type="similarity">
    <text evidence="1">Belongs to the LytR/CpsA/Psr (LCP) family.</text>
</comment>
<dbReference type="Pfam" id="PF13399">
    <property type="entry name" value="LytR_C"/>
    <property type="match status" value="1"/>
</dbReference>
<evidence type="ECO:0000259" key="5">
    <source>
        <dbReference type="Pfam" id="PF13399"/>
    </source>
</evidence>
<evidence type="ECO:0000259" key="4">
    <source>
        <dbReference type="Pfam" id="PF03816"/>
    </source>
</evidence>
<dbReference type="NCBIfam" id="TIGR00350">
    <property type="entry name" value="lytR_cpsA_psr"/>
    <property type="match status" value="1"/>
</dbReference>
<protein>
    <submittedName>
        <fullName evidence="6">LCP family protein</fullName>
    </submittedName>
</protein>
<keyword evidence="3" id="KW-0812">Transmembrane</keyword>
<feature type="transmembrane region" description="Helical" evidence="3">
    <location>
        <begin position="102"/>
        <end position="125"/>
    </location>
</feature>
<feature type="region of interest" description="Disordered" evidence="2">
    <location>
        <begin position="555"/>
        <end position="603"/>
    </location>
</feature>
<comment type="caution">
    <text evidence="6">The sequence shown here is derived from an EMBL/GenBank/DDBJ whole genome shotgun (WGS) entry which is preliminary data.</text>
</comment>
<evidence type="ECO:0000256" key="2">
    <source>
        <dbReference type="SAM" id="MobiDB-lite"/>
    </source>
</evidence>
<proteinExistence type="inferred from homology"/>
<accession>A0ABN2PN29</accession>
<dbReference type="Gene3D" id="3.30.70.2390">
    <property type="match status" value="1"/>
</dbReference>
<organism evidence="6 7">
    <name type="scientific">Streptomyces sodiiphilus</name>
    <dbReference type="NCBI Taxonomy" id="226217"/>
    <lineage>
        <taxon>Bacteria</taxon>
        <taxon>Bacillati</taxon>
        <taxon>Actinomycetota</taxon>
        <taxon>Actinomycetes</taxon>
        <taxon>Kitasatosporales</taxon>
        <taxon>Streptomycetaceae</taxon>
        <taxon>Streptomyces</taxon>
    </lineage>
</organism>
<dbReference type="InterPro" id="IPR027381">
    <property type="entry name" value="LytR/CpsA/Psr_C"/>
</dbReference>
<dbReference type="Gene3D" id="3.40.630.190">
    <property type="entry name" value="LCP protein"/>
    <property type="match status" value="1"/>
</dbReference>
<evidence type="ECO:0000313" key="6">
    <source>
        <dbReference type="EMBL" id="GAA1923783.1"/>
    </source>
</evidence>
<reference evidence="6 7" key="1">
    <citation type="journal article" date="2019" name="Int. J. Syst. Evol. Microbiol.">
        <title>The Global Catalogue of Microorganisms (GCM) 10K type strain sequencing project: providing services to taxonomists for standard genome sequencing and annotation.</title>
        <authorList>
            <consortium name="The Broad Institute Genomics Platform"/>
            <consortium name="The Broad Institute Genome Sequencing Center for Infectious Disease"/>
            <person name="Wu L."/>
            <person name="Ma J."/>
        </authorList>
    </citation>
    <scope>NUCLEOTIDE SEQUENCE [LARGE SCALE GENOMIC DNA]</scope>
    <source>
        <strain evidence="6 7">JCM 13581</strain>
    </source>
</reference>
<name>A0ABN2PN29_9ACTN</name>